<organism evidence="3 4">
    <name type="scientific">Leptomonas pyrrhocoris</name>
    <name type="common">Firebug parasite</name>
    <dbReference type="NCBI Taxonomy" id="157538"/>
    <lineage>
        <taxon>Eukaryota</taxon>
        <taxon>Discoba</taxon>
        <taxon>Euglenozoa</taxon>
        <taxon>Kinetoplastea</taxon>
        <taxon>Metakinetoplastina</taxon>
        <taxon>Trypanosomatida</taxon>
        <taxon>Trypanosomatidae</taxon>
        <taxon>Leishmaniinae</taxon>
        <taxon>Leptomonas</taxon>
    </lineage>
</organism>
<feature type="compositionally biased region" description="Basic and acidic residues" evidence="2">
    <location>
        <begin position="235"/>
        <end position="257"/>
    </location>
</feature>
<dbReference type="GeneID" id="26904743"/>
<feature type="region of interest" description="Disordered" evidence="2">
    <location>
        <begin position="1093"/>
        <end position="1134"/>
    </location>
</feature>
<dbReference type="EMBL" id="LGTL01000007">
    <property type="protein sequence ID" value="KPA81094.1"/>
    <property type="molecule type" value="Genomic_DNA"/>
</dbReference>
<feature type="region of interest" description="Disordered" evidence="2">
    <location>
        <begin position="956"/>
        <end position="988"/>
    </location>
</feature>
<dbReference type="EMBL" id="LGTL01000007">
    <property type="protein sequence ID" value="KPA81095.1"/>
    <property type="molecule type" value="Genomic_DNA"/>
</dbReference>
<keyword evidence="4" id="KW-1185">Reference proteome</keyword>
<evidence type="ECO:0000256" key="2">
    <source>
        <dbReference type="SAM" id="MobiDB-lite"/>
    </source>
</evidence>
<sequence length="1533" mass="165419">MGAFALCIENATRDIHSLLTLHRVHPQVHADIQRILGSLLRKQYTDMTVLHSPALTDSPEQVCHAIVENIIEKTVNCAIPAADIAALEKRCLQLAEEKDALEAEVIEAENELAEAQTLLRSLKDAHDYTLHRYFREVLSLRNRIHDLKRQNRAYRAHALGPLPVPRVSGSTAFSTSMGSQLQQFMLNENPSIVNISPRKGGAAGERLGADEVLMSEAAAASDTSVPSTSSMAVTREGKTDKADGNSDDSSSARRLSETCRGIANDEAAGDARGLAAPTPTAASGMEGNALTRAASSGLRGKERSVRIAPFVSYGSSRGPLMMLQGAAKGEMVPLPEPESVDAIFDYEEYIRILNGGQGPWSKRFEDAMREADGEDGTGRRRHRRSPRARTCTFADADQRDSDTMYDDEALASQLEQEQAKAKGFQWLLHLALEPIKHGFHVELEKVRQAVYAMQKEHTHDVQVISRALAHLQSRNDGLLDFLETFVQETKRTITVLSRDSHARTITDLLSSGTLPGESAETITTFFSLNAAPALGVWSTASSPNPPTPLTLSTDRIGHDAGEESTIRSDALRSRKEWRLKPDARLNAERQAVAMRAMNQRLRRPDVLSATVVTADAPDAASAANYYRADLGLPYWNAHPITTHAQEVFSELQVMAKDMRVTRVQQLYAYEEAMSAQLDAEGRRVRFNKRSGSVVSSEGSRRRHGSSAMPQETPDSFYAADPWPRRRLQDGWRTKTVVNGDEATAADLLLELVHLRMRRACDQVRLARAQATITQASAPNPVEHKETSAARTKRGTQILTGAKLKASEAPSMDFASPEEVLKHRALQQLSTGTKKRIDRTSQRIAELQRLLDIFFAENEVKDAEQLSAAETARRLAEEKASGLYWVNGELKSAAQLWKSPYLNDGNVPSGVAYLPIGLNSTVDAAGNVSGGAGACVLFGDTSISVAPYTNTASYVPRRGDTARKETEGETGFTEEGGDGNRTDKGAVQDTPGSCNAPYVAVMDYCRGVQLGRPVGRHGGPVYLFQDASTGEYYVGDAEGRPAIQKGTEKGKEDAAAESVETSSPAGSPMDADGQRSSLAMTRILFPAPLRYVSPTTPAAAPSRDEDAEKAASMTKAPPASSSVLTKPTTASPSARGLQPLYLVPMAIPLSGEDAAIREGWQACHRHGHTRQDPIFYTTLSPLPLSSSYHHVVPQMQDGLGEAAAAAAPTAAMAGSGEAGDRTYISGNKYLVQPPRVFQPADEAAPMVRVRAVRLQSRNAVDNGPRTDVMPESSNYATDLTPANSGDPHRAPMPRCATNAGPASVLSDNPNPGVTPSPADTAVTVPTVATSTPPALVVQPSLLPGNKQPSSPRPLDPLHVSLSESVTTAAATVAGPDSCPPLSASTPPPSAVPCGYSAAAPFASSTLVPPSSSCMTAAVLLAKQQRMARLAKEEAEAIQMKAERQEAWQQRQQQQQRSATYAPTLKETFFRLPHLTPLPSHVTETASMLPPAASSARLQRQMRAEKYSLAPPPSLSRRTESTKQSLSEWDLKDDV</sequence>
<feature type="region of interest" description="Disordered" evidence="2">
    <location>
        <begin position="1257"/>
        <end position="1288"/>
    </location>
</feature>
<evidence type="ECO:0000313" key="4">
    <source>
        <dbReference type="Proteomes" id="UP000037923"/>
    </source>
</evidence>
<dbReference type="VEuPathDB" id="TriTrypDB:LpyrH10_07_2590"/>
<dbReference type="RefSeq" id="XP_015659533.1">
    <property type="nucleotide sequence ID" value="XM_015802132.1"/>
</dbReference>
<reference evidence="3 4" key="1">
    <citation type="submission" date="2015-07" db="EMBL/GenBank/DDBJ databases">
        <title>High-quality genome of monoxenous trypanosomatid Leptomonas pyrrhocoris.</title>
        <authorList>
            <person name="Flegontov P."/>
            <person name="Butenko A."/>
            <person name="Firsov S."/>
            <person name="Vlcek C."/>
            <person name="Logacheva M.D."/>
            <person name="Field M."/>
            <person name="Filatov D."/>
            <person name="Flegontova O."/>
            <person name="Gerasimov E."/>
            <person name="Jackson A.P."/>
            <person name="Kelly S."/>
            <person name="Opperdoes F."/>
            <person name="O'Reilly A."/>
            <person name="Votypka J."/>
            <person name="Yurchenko V."/>
            <person name="Lukes J."/>
        </authorList>
    </citation>
    <scope>NUCLEOTIDE SEQUENCE [LARGE SCALE GENOMIC DNA]</scope>
    <source>
        <strain evidence="3">H10</strain>
    </source>
</reference>
<feature type="region of interest" description="Disordered" evidence="2">
    <location>
        <begin position="218"/>
        <end position="287"/>
    </location>
</feature>
<proteinExistence type="predicted"/>
<accession>A0A0M9G2L7</accession>
<feature type="coiled-coil region" evidence="1">
    <location>
        <begin position="84"/>
        <end position="157"/>
    </location>
</feature>
<protein>
    <submittedName>
        <fullName evidence="3">Uncharacterized protein</fullName>
    </submittedName>
</protein>
<feature type="compositionally biased region" description="Polar residues" evidence="2">
    <location>
        <begin position="1270"/>
        <end position="1282"/>
    </location>
</feature>
<feature type="compositionally biased region" description="Polar residues" evidence="2">
    <location>
        <begin position="221"/>
        <end position="232"/>
    </location>
</feature>
<feature type="region of interest" description="Disordered" evidence="2">
    <location>
        <begin position="1489"/>
        <end position="1533"/>
    </location>
</feature>
<feature type="region of interest" description="Disordered" evidence="2">
    <location>
        <begin position="370"/>
        <end position="389"/>
    </location>
</feature>
<feature type="compositionally biased region" description="Basic and acidic residues" evidence="2">
    <location>
        <begin position="956"/>
        <end position="966"/>
    </location>
</feature>
<feature type="compositionally biased region" description="Polar residues" evidence="2">
    <location>
        <begin position="1118"/>
        <end position="1131"/>
    </location>
</feature>
<feature type="region of interest" description="Disordered" evidence="2">
    <location>
        <begin position="689"/>
        <end position="719"/>
    </location>
</feature>
<comment type="caution">
    <text evidence="3">The sequence shown here is derived from an EMBL/GenBank/DDBJ whole genome shotgun (WGS) entry which is preliminary data.</text>
</comment>
<dbReference type="RefSeq" id="XP_015659534.1">
    <property type="nucleotide sequence ID" value="XM_015802133.1"/>
</dbReference>
<gene>
    <name evidence="3" type="ORF">ABB37_04452</name>
</gene>
<dbReference type="OMA" id="MLHSYFR"/>
<name>A0A0M9G2L7_LEPPY</name>
<evidence type="ECO:0000313" key="3">
    <source>
        <dbReference type="EMBL" id="KPA81095.1"/>
    </source>
</evidence>
<dbReference type="Proteomes" id="UP000037923">
    <property type="component" value="Unassembled WGS sequence"/>
</dbReference>
<dbReference type="OrthoDB" id="246381at2759"/>
<evidence type="ECO:0000256" key="1">
    <source>
        <dbReference type="SAM" id="Coils"/>
    </source>
</evidence>
<feature type="region of interest" description="Disordered" evidence="2">
    <location>
        <begin position="1045"/>
        <end position="1072"/>
    </location>
</feature>
<keyword evidence="1" id="KW-0175">Coiled coil</keyword>